<keyword evidence="2" id="KW-0444">Lipid biosynthesis</keyword>
<reference evidence="10" key="1">
    <citation type="journal article" date="2021" name="PeerJ">
        <title>Extensive microbial diversity within the chicken gut microbiome revealed by metagenomics and culture.</title>
        <authorList>
            <person name="Gilroy R."/>
            <person name="Ravi A."/>
            <person name="Getino M."/>
            <person name="Pursley I."/>
            <person name="Horton D.L."/>
            <person name="Alikhan N.F."/>
            <person name="Baker D."/>
            <person name="Gharbi K."/>
            <person name="Hall N."/>
            <person name="Watson M."/>
            <person name="Adriaenssens E.M."/>
            <person name="Foster-Nyarko E."/>
            <person name="Jarju S."/>
            <person name="Secka A."/>
            <person name="Antonio M."/>
            <person name="Oren A."/>
            <person name="Chaudhuri R.R."/>
            <person name="La Ragione R."/>
            <person name="Hildebrand F."/>
            <person name="Pallen M.J."/>
        </authorList>
    </citation>
    <scope>NUCLEOTIDE SEQUENCE</scope>
    <source>
        <strain evidence="10">ChiSxjej5B17-1746</strain>
    </source>
</reference>
<evidence type="ECO:0000256" key="5">
    <source>
        <dbReference type="ARBA" id="ARBA00022946"/>
    </source>
</evidence>
<dbReference type="CDD" id="cd00586">
    <property type="entry name" value="4HBT"/>
    <property type="match status" value="1"/>
</dbReference>
<evidence type="ECO:0000313" key="10">
    <source>
        <dbReference type="EMBL" id="HIW78661.1"/>
    </source>
</evidence>
<evidence type="ECO:0000256" key="1">
    <source>
        <dbReference type="ARBA" id="ARBA00006500"/>
    </source>
</evidence>
<dbReference type="GO" id="GO:0000036">
    <property type="term" value="F:acyl carrier activity"/>
    <property type="evidence" value="ECO:0007669"/>
    <property type="project" value="TreeGrafter"/>
</dbReference>
<evidence type="ECO:0000256" key="3">
    <source>
        <dbReference type="ARBA" id="ARBA00022801"/>
    </source>
</evidence>
<keyword evidence="5" id="KW-0809">Transit peptide</keyword>
<keyword evidence="7" id="KW-0275">Fatty acid biosynthesis</keyword>
<keyword evidence="6" id="KW-0443">Lipid metabolism</keyword>
<dbReference type="InterPro" id="IPR002864">
    <property type="entry name" value="Acyl-ACP_thioesterase_NHD"/>
</dbReference>
<evidence type="ECO:0000259" key="8">
    <source>
        <dbReference type="Pfam" id="PF01643"/>
    </source>
</evidence>
<dbReference type="InterPro" id="IPR049427">
    <property type="entry name" value="Acyl-ACP_TE_C"/>
</dbReference>
<dbReference type="AlphaFoldDB" id="A0A9D1U9N0"/>
<keyword evidence="4" id="KW-0276">Fatty acid metabolism</keyword>
<evidence type="ECO:0000259" key="9">
    <source>
        <dbReference type="Pfam" id="PF20791"/>
    </source>
</evidence>
<feature type="domain" description="Acyl-ACP thioesterase-like C-terminal" evidence="9">
    <location>
        <begin position="157"/>
        <end position="258"/>
    </location>
</feature>
<evidence type="ECO:0000256" key="4">
    <source>
        <dbReference type="ARBA" id="ARBA00022832"/>
    </source>
</evidence>
<accession>A0A9D1U9N0</accession>
<name>A0A9D1U9N0_9BACT</name>
<dbReference type="EMBL" id="DXGI01000216">
    <property type="protein sequence ID" value="HIW78661.1"/>
    <property type="molecule type" value="Genomic_DNA"/>
</dbReference>
<dbReference type="PANTHER" id="PTHR31727">
    <property type="entry name" value="OLEOYL-ACYL CARRIER PROTEIN THIOESTERASE 1, CHLOROPLASTIC"/>
    <property type="match status" value="1"/>
</dbReference>
<reference evidence="10" key="2">
    <citation type="submission" date="2021-04" db="EMBL/GenBank/DDBJ databases">
        <authorList>
            <person name="Gilroy R."/>
        </authorList>
    </citation>
    <scope>NUCLEOTIDE SEQUENCE</scope>
    <source>
        <strain evidence="10">ChiSxjej5B17-1746</strain>
    </source>
</reference>
<comment type="caution">
    <text evidence="10">The sequence shown here is derived from an EMBL/GenBank/DDBJ whole genome shotgun (WGS) entry which is preliminary data.</text>
</comment>
<sequence>MLENPEYTLPVRARYGEAGTDGKIRLGALANWFQEAAGHNASALGFGDERLFAEGKTWILTRLTLRIRDLPAPGDEVRVRTWPAKLEHLGHRGYEVYDAAGRRLVAAVSAWTVMDLSTRRLTSLPEHLAAMYPVKTLPCIPFPSRTIPRLREGVRSANVLVRRDDLDINGHVNNARYLGWLLECLPWKPGESLMPSLLDVTFRAECFPGDALVSQCVPLPDESDPSVPDDFPAAPHGLLHVLRRADSGDDVCRAVTRWLERPDLA</sequence>
<dbReference type="Gene3D" id="3.10.129.10">
    <property type="entry name" value="Hotdog Thioesterase"/>
    <property type="match status" value="1"/>
</dbReference>
<dbReference type="SUPFAM" id="SSF54637">
    <property type="entry name" value="Thioesterase/thiol ester dehydrase-isomerase"/>
    <property type="match status" value="2"/>
</dbReference>
<evidence type="ECO:0000256" key="6">
    <source>
        <dbReference type="ARBA" id="ARBA00023098"/>
    </source>
</evidence>
<dbReference type="Pfam" id="PF01643">
    <property type="entry name" value="Acyl-ACP_TE"/>
    <property type="match status" value="1"/>
</dbReference>
<keyword evidence="3" id="KW-0378">Hydrolase</keyword>
<protein>
    <submittedName>
        <fullName evidence="10">Acyl-ACP thioesterase</fullName>
    </submittedName>
</protein>
<dbReference type="InterPro" id="IPR045023">
    <property type="entry name" value="FATA/B"/>
</dbReference>
<comment type="similarity">
    <text evidence="1">Belongs to the acyl-ACP thioesterase family.</text>
</comment>
<dbReference type="Proteomes" id="UP000824264">
    <property type="component" value="Unassembled WGS sequence"/>
</dbReference>
<evidence type="ECO:0000256" key="7">
    <source>
        <dbReference type="ARBA" id="ARBA00023160"/>
    </source>
</evidence>
<dbReference type="PANTHER" id="PTHR31727:SF6">
    <property type="entry name" value="OLEOYL-ACYL CARRIER PROTEIN THIOESTERASE 1, CHLOROPLASTIC"/>
    <property type="match status" value="1"/>
</dbReference>
<organism evidence="10 11">
    <name type="scientific">Candidatus Bilophila faecipullorum</name>
    <dbReference type="NCBI Taxonomy" id="2838482"/>
    <lineage>
        <taxon>Bacteria</taxon>
        <taxon>Pseudomonadati</taxon>
        <taxon>Thermodesulfobacteriota</taxon>
        <taxon>Desulfovibrionia</taxon>
        <taxon>Desulfovibrionales</taxon>
        <taxon>Desulfovibrionaceae</taxon>
        <taxon>Bilophila</taxon>
    </lineage>
</organism>
<proteinExistence type="inferred from homology"/>
<evidence type="ECO:0000256" key="2">
    <source>
        <dbReference type="ARBA" id="ARBA00022516"/>
    </source>
</evidence>
<dbReference type="InterPro" id="IPR029069">
    <property type="entry name" value="HotDog_dom_sf"/>
</dbReference>
<evidence type="ECO:0000313" key="11">
    <source>
        <dbReference type="Proteomes" id="UP000824264"/>
    </source>
</evidence>
<gene>
    <name evidence="10" type="ORF">H9874_05910</name>
</gene>
<feature type="domain" description="Acyl-ACP thioesterase N-terminal hotdog" evidence="8">
    <location>
        <begin position="13"/>
        <end position="132"/>
    </location>
</feature>
<dbReference type="Pfam" id="PF20791">
    <property type="entry name" value="Acyl-ACP_TE_C"/>
    <property type="match status" value="1"/>
</dbReference>
<dbReference type="GO" id="GO:0016297">
    <property type="term" value="F:fatty acyl-[ACP] hydrolase activity"/>
    <property type="evidence" value="ECO:0007669"/>
    <property type="project" value="InterPro"/>
</dbReference>